<organism evidence="4">
    <name type="scientific">Anisakis simplex</name>
    <name type="common">Herring worm</name>
    <dbReference type="NCBI Taxonomy" id="6269"/>
    <lineage>
        <taxon>Eukaryota</taxon>
        <taxon>Metazoa</taxon>
        <taxon>Ecdysozoa</taxon>
        <taxon>Nematoda</taxon>
        <taxon>Chromadorea</taxon>
        <taxon>Rhabditida</taxon>
        <taxon>Spirurina</taxon>
        <taxon>Ascaridomorpha</taxon>
        <taxon>Ascaridoidea</taxon>
        <taxon>Anisakidae</taxon>
        <taxon>Anisakis</taxon>
        <taxon>Anisakis simplex complex</taxon>
    </lineage>
</organism>
<gene>
    <name evidence="2" type="ORF">ASIM_LOCUS18514</name>
</gene>
<keyword evidence="1" id="KW-1133">Transmembrane helix</keyword>
<dbReference type="Proteomes" id="UP000267096">
    <property type="component" value="Unassembled WGS sequence"/>
</dbReference>
<keyword evidence="3" id="KW-1185">Reference proteome</keyword>
<feature type="transmembrane region" description="Helical" evidence="1">
    <location>
        <begin position="144"/>
        <end position="169"/>
    </location>
</feature>
<name>A0A0M3KDR5_ANISI</name>
<reference evidence="4" key="1">
    <citation type="submission" date="2017-02" db="UniProtKB">
        <authorList>
            <consortium name="WormBaseParasite"/>
        </authorList>
    </citation>
    <scope>IDENTIFICATION</scope>
</reference>
<protein>
    <submittedName>
        <fullName evidence="4">G_PROTEIN_RECEP_F1_2 domain-containing protein</fullName>
    </submittedName>
</protein>
<accession>A0A0M3KDR5</accession>
<proteinExistence type="predicted"/>
<dbReference type="OrthoDB" id="5872960at2759"/>
<keyword evidence="1" id="KW-0812">Transmembrane</keyword>
<reference evidence="2 3" key="2">
    <citation type="submission" date="2018-11" db="EMBL/GenBank/DDBJ databases">
        <authorList>
            <consortium name="Pathogen Informatics"/>
        </authorList>
    </citation>
    <scope>NUCLEOTIDE SEQUENCE [LARGE SCALE GENOMIC DNA]</scope>
</reference>
<keyword evidence="1" id="KW-0472">Membrane</keyword>
<evidence type="ECO:0000313" key="4">
    <source>
        <dbReference type="WBParaSite" id="ASIM_0001911801-mRNA-1"/>
    </source>
</evidence>
<sequence>MLLRWCARSNGSDAQSPTLNTCSTELATDYNGQPKQARERATSYLETDAHSSLLSIHGSASDMQRGGIEHLNPPKTSVITINNNKKSVAAWRNTVALARRKTRRKDLAPGGGPFTVLLIQILESRAIYRHIHILIQIAYLKKAFLMLTLNMIFWMPYCVMGILSTIMILDHSANALVVLNAVSNLFL</sequence>
<dbReference type="EMBL" id="UYRR01035626">
    <property type="protein sequence ID" value="VDK65080.1"/>
    <property type="molecule type" value="Genomic_DNA"/>
</dbReference>
<evidence type="ECO:0000256" key="1">
    <source>
        <dbReference type="SAM" id="Phobius"/>
    </source>
</evidence>
<dbReference type="AlphaFoldDB" id="A0A0M3KDR5"/>
<evidence type="ECO:0000313" key="3">
    <source>
        <dbReference type="Proteomes" id="UP000267096"/>
    </source>
</evidence>
<evidence type="ECO:0000313" key="2">
    <source>
        <dbReference type="EMBL" id="VDK65080.1"/>
    </source>
</evidence>
<dbReference type="WBParaSite" id="ASIM_0001911801-mRNA-1">
    <property type="protein sequence ID" value="ASIM_0001911801-mRNA-1"/>
    <property type="gene ID" value="ASIM_0001911801"/>
</dbReference>